<evidence type="ECO:0000256" key="1">
    <source>
        <dbReference type="ARBA" id="ARBA00022741"/>
    </source>
</evidence>
<dbReference type="InterPro" id="IPR027417">
    <property type="entry name" value="P-loop_NTPase"/>
</dbReference>
<proteinExistence type="predicted"/>
<evidence type="ECO:0000313" key="6">
    <source>
        <dbReference type="Proteomes" id="UP000469452"/>
    </source>
</evidence>
<dbReference type="PANTHER" id="PTHR47835">
    <property type="entry name" value="HFM1, ATP DEPENDENT DNA HELICASE HOMOLOG"/>
    <property type="match status" value="1"/>
</dbReference>
<evidence type="ECO:0000313" key="5">
    <source>
        <dbReference type="EMBL" id="KAF0714949.1"/>
    </source>
</evidence>
<dbReference type="Gene3D" id="3.40.50.300">
    <property type="entry name" value="P-loop containing nucleotide triphosphate hydrolases"/>
    <property type="match status" value="2"/>
</dbReference>
<sequence>MTTSIQALLGKDMGACYSYSTMNRVQERVLPAAFKNGGNLVVSSPTGSGKTSVFEAAFLRHWSKQRQHGCEAKSGLVLYIAPLKALLHERLVDWSKRFKSLGLTFLELTDMNFDDAQSIMSHDILLSTPEKWDVLTRSSMEILGGVGLLLVDEVHHIGDGVRGATLEAVMTRMKYCSTFTFSQNEGVPLSSLRIVAASATFPNVKDIGAWLGCSPDMVFEFGPQYRPVPLELHVLGFKSFGNDFLFEKNLDQKVPDVLHKYSKGKPSLIFCSSRKASVGLAMYCTHAGQNSCVSCFTESTQEIGRGSNSIQIQNMSLKMVFQAGIGIHHAGLQENDKQLVQDLFAQGFLHILCTDHNITFSCTSSLAVGVNLPAHLVVIKSTQHYQGRSGFTEYTPMSVLQMIGRAGRPGFDKYTRILANM</sequence>
<dbReference type="PROSITE" id="PS51192">
    <property type="entry name" value="HELICASE_ATP_BIND_1"/>
    <property type="match status" value="1"/>
</dbReference>
<feature type="domain" description="Helicase C-terminal" evidence="4">
    <location>
        <begin position="253"/>
        <end position="421"/>
    </location>
</feature>
<dbReference type="InterPro" id="IPR052247">
    <property type="entry name" value="Meiotic_Crossover_Helicase"/>
</dbReference>
<dbReference type="GO" id="GO:0043138">
    <property type="term" value="F:3'-5' DNA helicase activity"/>
    <property type="evidence" value="ECO:0007669"/>
    <property type="project" value="UniProtKB-EC"/>
</dbReference>
<reference evidence="5 6" key="1">
    <citation type="submission" date="2019-06" db="EMBL/GenBank/DDBJ databases">
        <title>Genomics analysis of Aphanomyces spp. identifies a new class of oomycete effector associated with host adaptation.</title>
        <authorList>
            <person name="Gaulin E."/>
        </authorList>
    </citation>
    <scope>NUCLEOTIDE SEQUENCE [LARGE SCALE GENOMIC DNA]</scope>
    <source>
        <strain evidence="5 6">E</strain>
    </source>
</reference>
<organism evidence="5 6">
    <name type="scientific">Aphanomyces astaci</name>
    <name type="common">Crayfish plague agent</name>
    <dbReference type="NCBI Taxonomy" id="112090"/>
    <lineage>
        <taxon>Eukaryota</taxon>
        <taxon>Sar</taxon>
        <taxon>Stramenopiles</taxon>
        <taxon>Oomycota</taxon>
        <taxon>Saprolegniomycetes</taxon>
        <taxon>Saprolegniales</taxon>
        <taxon>Verrucalvaceae</taxon>
        <taxon>Aphanomyces</taxon>
    </lineage>
</organism>
<dbReference type="GO" id="GO:0005524">
    <property type="term" value="F:ATP binding"/>
    <property type="evidence" value="ECO:0007669"/>
    <property type="project" value="UniProtKB-KW"/>
</dbReference>
<keyword evidence="1" id="KW-0547">Nucleotide-binding</keyword>
<dbReference type="VEuPathDB" id="FungiDB:H257_11839"/>
<dbReference type="SMART" id="SM00490">
    <property type="entry name" value="HELICc"/>
    <property type="match status" value="1"/>
</dbReference>
<evidence type="ECO:0008006" key="7">
    <source>
        <dbReference type="Google" id="ProtNLM"/>
    </source>
</evidence>
<dbReference type="SMART" id="SM00487">
    <property type="entry name" value="DEXDc"/>
    <property type="match status" value="1"/>
</dbReference>
<dbReference type="InterPro" id="IPR011545">
    <property type="entry name" value="DEAD/DEAH_box_helicase_dom"/>
</dbReference>
<comment type="caution">
    <text evidence="5">The sequence shown here is derived from an EMBL/GenBank/DDBJ whole genome shotgun (WGS) entry which is preliminary data.</text>
</comment>
<name>A0A6A4ZWG3_APHAT</name>
<dbReference type="CDD" id="cd18795">
    <property type="entry name" value="SF2_C_Ski2"/>
    <property type="match status" value="1"/>
</dbReference>
<evidence type="ECO:0000259" key="3">
    <source>
        <dbReference type="PROSITE" id="PS51192"/>
    </source>
</evidence>
<dbReference type="GO" id="GO:0016787">
    <property type="term" value="F:hydrolase activity"/>
    <property type="evidence" value="ECO:0007669"/>
    <property type="project" value="UniProtKB-KW"/>
</dbReference>
<dbReference type="PROSITE" id="PS51194">
    <property type="entry name" value="HELICASE_CTER"/>
    <property type="match status" value="1"/>
</dbReference>
<accession>A0A6A4ZWG3</accession>
<dbReference type="GO" id="GO:0003676">
    <property type="term" value="F:nucleic acid binding"/>
    <property type="evidence" value="ECO:0007669"/>
    <property type="project" value="InterPro"/>
</dbReference>
<protein>
    <recommendedName>
        <fullName evidence="7">Helicase ATP-binding domain-containing protein</fullName>
    </recommendedName>
</protein>
<gene>
    <name evidence="5" type="ORF">AaE_011450</name>
</gene>
<keyword evidence="2" id="KW-0067">ATP-binding</keyword>
<dbReference type="EMBL" id="VJMI01017130">
    <property type="protein sequence ID" value="KAF0714949.1"/>
    <property type="molecule type" value="Genomic_DNA"/>
</dbReference>
<dbReference type="Pfam" id="PF00271">
    <property type="entry name" value="Helicase_C"/>
    <property type="match status" value="1"/>
</dbReference>
<dbReference type="InterPro" id="IPR014001">
    <property type="entry name" value="Helicase_ATP-bd"/>
</dbReference>
<evidence type="ECO:0000256" key="2">
    <source>
        <dbReference type="ARBA" id="ARBA00022840"/>
    </source>
</evidence>
<dbReference type="SUPFAM" id="SSF52540">
    <property type="entry name" value="P-loop containing nucleoside triphosphate hydrolases"/>
    <property type="match status" value="1"/>
</dbReference>
<dbReference type="Proteomes" id="UP000469452">
    <property type="component" value="Unassembled WGS sequence"/>
</dbReference>
<dbReference type="Pfam" id="PF00270">
    <property type="entry name" value="DEAD"/>
    <property type="match status" value="1"/>
</dbReference>
<feature type="domain" description="Helicase ATP-binding" evidence="3">
    <location>
        <begin position="31"/>
        <end position="219"/>
    </location>
</feature>
<evidence type="ECO:0000259" key="4">
    <source>
        <dbReference type="PROSITE" id="PS51194"/>
    </source>
</evidence>
<dbReference type="InterPro" id="IPR001650">
    <property type="entry name" value="Helicase_C-like"/>
</dbReference>
<dbReference type="PANTHER" id="PTHR47835:SF3">
    <property type="entry name" value="HELICASE FOR MEIOSIS 1"/>
    <property type="match status" value="1"/>
</dbReference>
<dbReference type="AlphaFoldDB" id="A0A6A4ZWG3"/>